<dbReference type="PANTHER" id="PTHR43441:SF12">
    <property type="entry name" value="RIBOSOMAL N-ACETYLTRANSFERASE YDAF-RELATED"/>
    <property type="match status" value="1"/>
</dbReference>
<dbReference type="Proteomes" id="UP000275368">
    <property type="component" value="Chromosome"/>
</dbReference>
<proteinExistence type="predicted"/>
<protein>
    <submittedName>
        <fullName evidence="1">Uncharacterized protein</fullName>
    </submittedName>
</protein>
<dbReference type="EMBL" id="AP019308">
    <property type="protein sequence ID" value="BBH24331.1"/>
    <property type="molecule type" value="Genomic_DNA"/>
</dbReference>
<keyword evidence="2" id="KW-1185">Reference proteome</keyword>
<dbReference type="InterPro" id="IPR051908">
    <property type="entry name" value="Ribosomal_N-acetyltransferase"/>
</dbReference>
<dbReference type="GO" id="GO:0008999">
    <property type="term" value="F:protein-N-terminal-alanine acetyltransferase activity"/>
    <property type="evidence" value="ECO:0007669"/>
    <property type="project" value="TreeGrafter"/>
</dbReference>
<dbReference type="PANTHER" id="PTHR43441">
    <property type="entry name" value="RIBOSOMAL-PROTEIN-SERINE ACETYLTRANSFERASE"/>
    <property type="match status" value="1"/>
</dbReference>
<sequence length="76" mass="8935">MYGLRDGFWKWSKSNHAFNDLGLQKNEIGVATNNMKSRAIPERLGFTEEGIIRNYEMLHGQYLDRVIYGLNKDEFH</sequence>
<reference evidence="1 2" key="1">
    <citation type="submission" date="2018-11" db="EMBL/GenBank/DDBJ databases">
        <title>Complete genome sequence of Paenibacillus baekrokdamisoli strain KCTC 33723.</title>
        <authorList>
            <person name="Kang S.W."/>
            <person name="Lee K.C."/>
            <person name="Kim K.K."/>
            <person name="Kim J.S."/>
            <person name="Kim D.S."/>
            <person name="Ko S.H."/>
            <person name="Yang S.H."/>
            <person name="Lee J.S."/>
        </authorList>
    </citation>
    <scope>NUCLEOTIDE SEQUENCE [LARGE SCALE GENOMIC DNA]</scope>
    <source>
        <strain evidence="1 2">KCTC 33723</strain>
    </source>
</reference>
<dbReference type="OrthoDB" id="9784707at2"/>
<dbReference type="GO" id="GO:0005737">
    <property type="term" value="C:cytoplasm"/>
    <property type="evidence" value="ECO:0007669"/>
    <property type="project" value="TreeGrafter"/>
</dbReference>
<evidence type="ECO:0000313" key="1">
    <source>
        <dbReference type="EMBL" id="BBH24331.1"/>
    </source>
</evidence>
<dbReference type="KEGG" id="pbk:Back11_56760"/>
<dbReference type="GO" id="GO:1990189">
    <property type="term" value="F:protein N-terminal-serine acetyltransferase activity"/>
    <property type="evidence" value="ECO:0007669"/>
    <property type="project" value="TreeGrafter"/>
</dbReference>
<gene>
    <name evidence="1" type="ORF">Back11_56760</name>
</gene>
<dbReference type="AlphaFoldDB" id="A0A3G9JEJ8"/>
<evidence type="ECO:0000313" key="2">
    <source>
        <dbReference type="Proteomes" id="UP000275368"/>
    </source>
</evidence>
<dbReference type="InterPro" id="IPR016181">
    <property type="entry name" value="Acyl_CoA_acyltransferase"/>
</dbReference>
<dbReference type="Gene3D" id="3.40.630.30">
    <property type="match status" value="1"/>
</dbReference>
<organism evidence="1 2">
    <name type="scientific">Paenibacillus baekrokdamisoli</name>
    <dbReference type="NCBI Taxonomy" id="1712516"/>
    <lineage>
        <taxon>Bacteria</taxon>
        <taxon>Bacillati</taxon>
        <taxon>Bacillota</taxon>
        <taxon>Bacilli</taxon>
        <taxon>Bacillales</taxon>
        <taxon>Paenibacillaceae</taxon>
        <taxon>Paenibacillus</taxon>
    </lineage>
</organism>
<dbReference type="RefSeq" id="WP_125664466.1">
    <property type="nucleotide sequence ID" value="NZ_AP019308.1"/>
</dbReference>
<dbReference type="SUPFAM" id="SSF55729">
    <property type="entry name" value="Acyl-CoA N-acyltransferases (Nat)"/>
    <property type="match status" value="1"/>
</dbReference>
<name>A0A3G9JEJ8_9BACL</name>
<accession>A0A3G9JEJ8</accession>